<evidence type="ECO:0000313" key="1">
    <source>
        <dbReference type="EMBL" id="VFJ13358.1"/>
    </source>
</evidence>
<dbReference type="Proteomes" id="UP000294299">
    <property type="component" value="Chromosome NFRAN"/>
</dbReference>
<organism evidence="1 2">
    <name type="scientific">Candidatus Nitrosocosmicus franklandianus</name>
    <dbReference type="NCBI Taxonomy" id="1798806"/>
    <lineage>
        <taxon>Archaea</taxon>
        <taxon>Nitrososphaerota</taxon>
        <taxon>Nitrososphaeria</taxon>
        <taxon>Nitrososphaerales</taxon>
        <taxon>Nitrososphaeraceae</taxon>
        <taxon>Candidatus Nitrosocosmicus</taxon>
    </lineage>
</organism>
<dbReference type="GeneID" id="39420479"/>
<reference evidence="1 2" key="1">
    <citation type="submission" date="2019-02" db="EMBL/GenBank/DDBJ databases">
        <authorList>
            <person name="Lehtovirta-Morley E L."/>
        </authorList>
    </citation>
    <scope>NUCLEOTIDE SEQUENCE [LARGE SCALE GENOMIC DNA]</scope>
    <source>
        <strain evidence="1">NFRAN1</strain>
    </source>
</reference>
<name>A0A484I6M1_9ARCH</name>
<protein>
    <submittedName>
        <fullName evidence="1">Uncharacterized protein</fullName>
    </submittedName>
</protein>
<accession>A0A484I6M1</accession>
<dbReference type="RefSeq" id="WP_134483252.1">
    <property type="nucleotide sequence ID" value="NZ_LR216287.1"/>
</dbReference>
<dbReference type="AlphaFoldDB" id="A0A484I6M1"/>
<dbReference type="OrthoDB" id="9319at2157"/>
<gene>
    <name evidence="1" type="ORF">NFRAN_1036</name>
</gene>
<keyword evidence="2" id="KW-1185">Reference proteome</keyword>
<proteinExistence type="predicted"/>
<evidence type="ECO:0000313" key="2">
    <source>
        <dbReference type="Proteomes" id="UP000294299"/>
    </source>
</evidence>
<dbReference type="EMBL" id="LR216287">
    <property type="protein sequence ID" value="VFJ13358.1"/>
    <property type="molecule type" value="Genomic_DNA"/>
</dbReference>
<dbReference type="KEGG" id="nfn:NFRAN_1036"/>
<sequence length="150" mass="16874">MTFTLLIGNNFISSGPKNVKYNDKILFSLDQDPSSNNPTISVNVINQSNDQIVNVEKNVLKKCSSELTIKKSEPQHILVIDKSGEIIFESRILDSKTILVSGIFYIDDAKLTITQNYIILPNKKWIMHDRVDSKGEDIAITNDGILPLLR</sequence>